<accession>A0A2K9B9Q0</accession>
<dbReference type="EMBL" id="CP021558">
    <property type="protein sequence ID" value="AUE03123.1"/>
    <property type="molecule type" value="Genomic_DNA"/>
</dbReference>
<reference evidence="1 2" key="1">
    <citation type="submission" date="2017-05" db="EMBL/GenBank/DDBJ databases">
        <title>Comparative genomics and methylome analysis of the gut commensal Bifidobacterium breve.</title>
        <authorList>
            <person name="Bottacini F."/>
            <person name="Morrissey R."/>
            <person name="Roberts R.J."/>
            <person name="James K."/>
            <person name="van Breen J."/>
            <person name="Egan M."/>
            <person name="Lambert J."/>
            <person name="van Limpt K."/>
            <person name="Stanton C."/>
            <person name="Knol J."/>
            <person name="O' Connell Motherway M."/>
            <person name="van Sinderen D."/>
        </authorList>
    </citation>
    <scope>NUCLEOTIDE SEQUENCE [LARGE SCALE GENOMIC DNA]</scope>
    <source>
        <strain evidence="1 2">215W447a</strain>
    </source>
</reference>
<proteinExistence type="predicted"/>
<organism evidence="1 2">
    <name type="scientific">Bifidobacterium breve</name>
    <dbReference type="NCBI Taxonomy" id="1685"/>
    <lineage>
        <taxon>Bacteria</taxon>
        <taxon>Bacillati</taxon>
        <taxon>Actinomycetota</taxon>
        <taxon>Actinomycetes</taxon>
        <taxon>Bifidobacteriales</taxon>
        <taxon>Bifidobacteriaceae</taxon>
        <taxon>Bifidobacterium</taxon>
    </lineage>
</organism>
<evidence type="ECO:0000313" key="1">
    <source>
        <dbReference type="EMBL" id="AUE03123.1"/>
    </source>
</evidence>
<evidence type="ECO:0000313" key="2">
    <source>
        <dbReference type="Proteomes" id="UP000232491"/>
    </source>
</evidence>
<protein>
    <submittedName>
        <fullName evidence="1">Uncharacterized protein</fullName>
    </submittedName>
</protein>
<dbReference type="RefSeq" id="WP_106641451.1">
    <property type="nucleotide sequence ID" value="NZ_CP021558.1"/>
</dbReference>
<dbReference type="AlphaFoldDB" id="A0A2K9B9Q0"/>
<dbReference type="Proteomes" id="UP000232491">
    <property type="component" value="Chromosome"/>
</dbReference>
<gene>
    <name evidence="1" type="ORF">BB215W447A_1105</name>
</gene>
<sequence>MGYEVRGVRDGACGAYEFAEPLPPTMSFAEMLAATRRAADESGHEATLVDDEGETVCGIAPSVPAGSLGVTA</sequence>
<name>A0A2K9B9Q0_BIFBR</name>